<proteinExistence type="predicted"/>
<sequence>MADSTTVSIQNFCDTTLLFRSSNNLKSTLKYRQYDYYQPEVYKHHLHTTNTHNMKDDLHPSPVFPVLSSSSSSSVPTSMIQDWFIELTKSSILPATSSK</sequence>
<organism evidence="1">
    <name type="scientific">Sylvanvirus sp</name>
    <dbReference type="NCBI Taxonomy" id="2487774"/>
    <lineage>
        <taxon>Viruses</taxon>
    </lineage>
</organism>
<evidence type="ECO:0000313" key="1">
    <source>
        <dbReference type="EMBL" id="AYV86781.1"/>
    </source>
</evidence>
<dbReference type="EMBL" id="MK072515">
    <property type="protein sequence ID" value="AYV86781.1"/>
    <property type="molecule type" value="Genomic_DNA"/>
</dbReference>
<accession>A0A3G5AJQ6</accession>
<name>A0A3G5AJQ6_9VIRU</name>
<gene>
    <name evidence="1" type="ORF">Sylvanvirus9_11</name>
</gene>
<reference evidence="1" key="1">
    <citation type="submission" date="2018-10" db="EMBL/GenBank/DDBJ databases">
        <title>Hidden diversity of soil giant viruses.</title>
        <authorList>
            <person name="Schulz F."/>
            <person name="Alteio L."/>
            <person name="Goudeau D."/>
            <person name="Ryan E.M."/>
            <person name="Malmstrom R.R."/>
            <person name="Blanchard J."/>
            <person name="Woyke T."/>
        </authorList>
    </citation>
    <scope>NUCLEOTIDE SEQUENCE</scope>
    <source>
        <strain evidence="1">SYV1</strain>
    </source>
</reference>
<protein>
    <submittedName>
        <fullName evidence="1">Uncharacterized protein</fullName>
    </submittedName>
</protein>